<dbReference type="GO" id="GO:0045202">
    <property type="term" value="C:synapse"/>
    <property type="evidence" value="ECO:0007669"/>
    <property type="project" value="TreeGrafter"/>
</dbReference>
<dbReference type="Proteomes" id="UP001066276">
    <property type="component" value="Chromosome 6"/>
</dbReference>
<dbReference type="InterPro" id="IPR001634">
    <property type="entry name" value="Adenosn_rcpt"/>
</dbReference>
<dbReference type="PRINTS" id="PR00555">
    <property type="entry name" value="ADENOSINEA3R"/>
</dbReference>
<keyword evidence="5 14" id="KW-1133">Transmembrane helix</keyword>
<feature type="transmembrane region" description="Helical" evidence="14">
    <location>
        <begin position="13"/>
        <end position="36"/>
    </location>
</feature>
<dbReference type="GO" id="GO:0001609">
    <property type="term" value="F:G protein-coupled adenosine receptor activity"/>
    <property type="evidence" value="ECO:0007669"/>
    <property type="project" value="UniProtKB-UniRule"/>
</dbReference>
<evidence type="ECO:0000313" key="18">
    <source>
        <dbReference type="Proteomes" id="UP001066276"/>
    </source>
</evidence>
<keyword evidence="18" id="KW-1185">Reference proteome</keyword>
<dbReference type="SUPFAM" id="SSF81321">
    <property type="entry name" value="Family A G protein-coupled receptor-like"/>
    <property type="match status" value="1"/>
</dbReference>
<dbReference type="PRINTS" id="PR00424">
    <property type="entry name" value="ADENOSINER"/>
</dbReference>
<feature type="domain" description="G-protein coupled receptors family 1 profile" evidence="16">
    <location>
        <begin position="29"/>
        <end position="285"/>
    </location>
</feature>
<dbReference type="PANTHER" id="PTHR24246:SF2">
    <property type="entry name" value="ADENOSINE RECEPTOR A3"/>
    <property type="match status" value="1"/>
</dbReference>
<protein>
    <recommendedName>
        <fullName evidence="2 14">Adenosine receptor A3</fullName>
    </recommendedName>
</protein>
<evidence type="ECO:0000256" key="9">
    <source>
        <dbReference type="ARBA" id="ARBA00023157"/>
    </source>
</evidence>
<proteinExistence type="inferred from homology"/>
<evidence type="ECO:0000256" key="12">
    <source>
        <dbReference type="ARBA" id="ARBA00023224"/>
    </source>
</evidence>
<comment type="caution">
    <text evidence="17">The sequence shown here is derived from an EMBL/GenBank/DDBJ whole genome shotgun (WGS) entry which is preliminary data.</text>
</comment>
<dbReference type="InterPro" id="IPR000466">
    <property type="entry name" value="Adeno_A3_rcpt"/>
</dbReference>
<evidence type="ECO:0000256" key="10">
    <source>
        <dbReference type="ARBA" id="ARBA00023170"/>
    </source>
</evidence>
<evidence type="ECO:0000256" key="14">
    <source>
        <dbReference type="RuleBase" id="RU201114"/>
    </source>
</evidence>
<evidence type="ECO:0000256" key="15">
    <source>
        <dbReference type="SAM" id="MobiDB-lite"/>
    </source>
</evidence>
<dbReference type="CDD" id="cd14968">
    <property type="entry name" value="7tmA_Adenosine_R"/>
    <property type="match status" value="1"/>
</dbReference>
<evidence type="ECO:0000256" key="7">
    <source>
        <dbReference type="ARBA" id="ARBA00023136"/>
    </source>
</evidence>
<dbReference type="InterPro" id="IPR017452">
    <property type="entry name" value="GPCR_Rhodpsn_7TM"/>
</dbReference>
<dbReference type="InterPro" id="IPR000276">
    <property type="entry name" value="GPCR_Rhodpsn"/>
</dbReference>
<keyword evidence="4 14" id="KW-0812">Transmembrane</keyword>
<keyword evidence="3 14" id="KW-1003">Cell membrane</keyword>
<dbReference type="GO" id="GO:0030425">
    <property type="term" value="C:dendrite"/>
    <property type="evidence" value="ECO:0007669"/>
    <property type="project" value="TreeGrafter"/>
</dbReference>
<sequence length="337" mass="37942">MATQLIVLDNLDLFYIVMEVVISVIAVIGNILVIWAVKINPDLQTPTFYFIVSLAVADVAVGFLVAPLAIVVSLGVEIHFYGCLFMCCLLIIFTHVSILSLLAIAIDRYLRIKIPTRYRTVATTRRIWTGISVCWVVSSLMGFVPMFGWNGRARLPTSVTNITHQACAFTSVVSMDFMVYFSSFGWILSPLIIMMILYAEIFYRIRKLLSQNATKNKDTQKYYRKENKTAKSLALVLLLFALCWLPLCILNCLLLFNPDDDIPKAVFYVAILLSHANSGMNPIVYAFKIKKFKVTCISIVTTCVLRKRAGLKGKTAPEQESHSTMTQRVAEEHTETL</sequence>
<dbReference type="GO" id="GO:0005886">
    <property type="term" value="C:plasma membrane"/>
    <property type="evidence" value="ECO:0007669"/>
    <property type="project" value="UniProtKB-SubCell"/>
</dbReference>
<dbReference type="AlphaFoldDB" id="A0AAV7QGM4"/>
<evidence type="ECO:0000256" key="13">
    <source>
        <dbReference type="ARBA" id="ARBA00023288"/>
    </source>
</evidence>
<evidence type="ECO:0000256" key="1">
    <source>
        <dbReference type="ARBA" id="ARBA00004651"/>
    </source>
</evidence>
<evidence type="ECO:0000259" key="16">
    <source>
        <dbReference type="PROSITE" id="PS50262"/>
    </source>
</evidence>
<keyword evidence="6 14" id="KW-0297">G-protein coupled receptor</keyword>
<feature type="transmembrane region" description="Helical" evidence="14">
    <location>
        <begin position="233"/>
        <end position="256"/>
    </location>
</feature>
<feature type="transmembrane region" description="Helical" evidence="14">
    <location>
        <begin position="78"/>
        <end position="106"/>
    </location>
</feature>
<comment type="similarity">
    <text evidence="14">Belongs to the G-protein coupled receptor 1 family.</text>
</comment>
<dbReference type="PROSITE" id="PS00237">
    <property type="entry name" value="G_PROTEIN_RECEP_F1_1"/>
    <property type="match status" value="1"/>
</dbReference>
<keyword evidence="7 14" id="KW-0472">Membrane</keyword>
<gene>
    <name evidence="17" type="ORF">NDU88_004874</name>
</gene>
<keyword evidence="9 14" id="KW-1015">Disulfide bond</keyword>
<feature type="transmembrane region" description="Helical" evidence="14">
    <location>
        <begin position="268"/>
        <end position="287"/>
    </location>
</feature>
<feature type="region of interest" description="Disordered" evidence="15">
    <location>
        <begin position="314"/>
        <end position="337"/>
    </location>
</feature>
<evidence type="ECO:0000256" key="8">
    <source>
        <dbReference type="ARBA" id="ARBA00023139"/>
    </source>
</evidence>
<accession>A0AAV7QGM4</accession>
<evidence type="ECO:0000256" key="11">
    <source>
        <dbReference type="ARBA" id="ARBA00023180"/>
    </source>
</evidence>
<dbReference type="Gene3D" id="1.20.1070.10">
    <property type="entry name" value="Rhodopsin 7-helix transmembrane proteins"/>
    <property type="match status" value="1"/>
</dbReference>
<evidence type="ECO:0000256" key="6">
    <source>
        <dbReference type="ARBA" id="ARBA00023040"/>
    </source>
</evidence>
<keyword evidence="13" id="KW-0449">Lipoprotein</keyword>
<comment type="function">
    <text evidence="14">Receptor for adenosine. The activity of this receptor is mediated by G proteins which inhibit adenylyl cyclase.</text>
</comment>
<reference evidence="17" key="1">
    <citation type="journal article" date="2022" name="bioRxiv">
        <title>Sequencing and chromosome-scale assembly of the giantPleurodeles waltlgenome.</title>
        <authorList>
            <person name="Brown T."/>
            <person name="Elewa A."/>
            <person name="Iarovenko S."/>
            <person name="Subramanian E."/>
            <person name="Araus A.J."/>
            <person name="Petzold A."/>
            <person name="Susuki M."/>
            <person name="Suzuki K.-i.T."/>
            <person name="Hayashi T."/>
            <person name="Toyoda A."/>
            <person name="Oliveira C."/>
            <person name="Osipova E."/>
            <person name="Leigh N.D."/>
            <person name="Simon A."/>
            <person name="Yun M.H."/>
        </authorList>
    </citation>
    <scope>NUCLEOTIDE SEQUENCE</scope>
    <source>
        <strain evidence="17">20211129_DDA</strain>
        <tissue evidence="17">Liver</tissue>
    </source>
</reference>
<dbReference type="EMBL" id="JANPWB010000010">
    <property type="protein sequence ID" value="KAJ1138491.1"/>
    <property type="molecule type" value="Genomic_DNA"/>
</dbReference>
<feature type="transmembrane region" description="Helical" evidence="14">
    <location>
        <begin position="127"/>
        <end position="149"/>
    </location>
</feature>
<keyword evidence="8" id="KW-0564">Palmitate</keyword>
<dbReference type="PROSITE" id="PS50262">
    <property type="entry name" value="G_PROTEIN_RECEP_F1_2"/>
    <property type="match status" value="1"/>
</dbReference>
<evidence type="ECO:0000256" key="4">
    <source>
        <dbReference type="ARBA" id="ARBA00022692"/>
    </source>
</evidence>
<keyword evidence="10 14" id="KW-0675">Receptor</keyword>
<dbReference type="SMART" id="SM01381">
    <property type="entry name" value="7TM_GPCR_Srsx"/>
    <property type="match status" value="1"/>
</dbReference>
<dbReference type="PANTHER" id="PTHR24246">
    <property type="entry name" value="OLFACTORY RECEPTOR AND ADENOSINE RECEPTOR"/>
    <property type="match status" value="1"/>
</dbReference>
<keyword evidence="11 14" id="KW-0325">Glycoprotein</keyword>
<evidence type="ECO:0000256" key="3">
    <source>
        <dbReference type="ARBA" id="ARBA00022475"/>
    </source>
</evidence>
<name>A0AAV7QGM4_PLEWA</name>
<keyword evidence="12 14" id="KW-0807">Transducer</keyword>
<organism evidence="17 18">
    <name type="scientific">Pleurodeles waltl</name>
    <name type="common">Iberian ribbed newt</name>
    <dbReference type="NCBI Taxonomy" id="8319"/>
    <lineage>
        <taxon>Eukaryota</taxon>
        <taxon>Metazoa</taxon>
        <taxon>Chordata</taxon>
        <taxon>Craniata</taxon>
        <taxon>Vertebrata</taxon>
        <taxon>Euteleostomi</taxon>
        <taxon>Amphibia</taxon>
        <taxon>Batrachia</taxon>
        <taxon>Caudata</taxon>
        <taxon>Salamandroidea</taxon>
        <taxon>Salamandridae</taxon>
        <taxon>Pleurodelinae</taxon>
        <taxon>Pleurodeles</taxon>
    </lineage>
</organism>
<feature type="transmembrane region" description="Helical" evidence="14">
    <location>
        <begin position="48"/>
        <end position="72"/>
    </location>
</feature>
<evidence type="ECO:0000256" key="5">
    <source>
        <dbReference type="ARBA" id="ARBA00022989"/>
    </source>
</evidence>
<evidence type="ECO:0000256" key="2">
    <source>
        <dbReference type="ARBA" id="ARBA00021738"/>
    </source>
</evidence>
<evidence type="ECO:0000313" key="17">
    <source>
        <dbReference type="EMBL" id="KAJ1138491.1"/>
    </source>
</evidence>
<dbReference type="Pfam" id="PF00001">
    <property type="entry name" value="7tm_1"/>
    <property type="match status" value="1"/>
</dbReference>
<dbReference type="PRINTS" id="PR00237">
    <property type="entry name" value="GPCRRHODOPSN"/>
</dbReference>
<comment type="subcellular location">
    <subcellularLocation>
        <location evidence="1 14">Cell membrane</location>
        <topology evidence="1 14">Multi-pass membrane protein</topology>
    </subcellularLocation>
</comment>
<feature type="transmembrane region" description="Helical" evidence="14">
    <location>
        <begin position="177"/>
        <end position="199"/>
    </location>
</feature>